<name>A0A9W4R1L6_9GAMM</name>
<dbReference type="Proteomes" id="UP001152467">
    <property type="component" value="Unassembled WGS sequence"/>
</dbReference>
<protein>
    <submittedName>
        <fullName evidence="1">Uncharacterized protein</fullName>
    </submittedName>
</protein>
<evidence type="ECO:0000313" key="1">
    <source>
        <dbReference type="EMBL" id="CAH9062287.1"/>
    </source>
</evidence>
<proteinExistence type="predicted"/>
<dbReference type="EMBL" id="CAMAPC010000012">
    <property type="protein sequence ID" value="CAH9062287.1"/>
    <property type="molecule type" value="Genomic_DNA"/>
</dbReference>
<reference evidence="1" key="1">
    <citation type="submission" date="2022-07" db="EMBL/GenBank/DDBJ databases">
        <authorList>
            <person name="Criscuolo A."/>
        </authorList>
    </citation>
    <scope>NUCLEOTIDE SEQUENCE</scope>
    <source>
        <strain evidence="1">CIP111854</strain>
    </source>
</reference>
<comment type="caution">
    <text evidence="1">The sequence shown here is derived from an EMBL/GenBank/DDBJ whole genome shotgun (WGS) entry which is preliminary data.</text>
</comment>
<accession>A0A9W4R1L6</accession>
<evidence type="ECO:0000313" key="2">
    <source>
        <dbReference type="Proteomes" id="UP001152467"/>
    </source>
</evidence>
<gene>
    <name evidence="1" type="ORF">PSECIP111854_02982</name>
</gene>
<dbReference type="AlphaFoldDB" id="A0A9W4R1L6"/>
<keyword evidence="2" id="KW-1185">Reference proteome</keyword>
<organism evidence="1 2">
    <name type="scientific">Pseudoalteromonas holothuriae</name>
    <dbReference type="NCBI Taxonomy" id="2963714"/>
    <lineage>
        <taxon>Bacteria</taxon>
        <taxon>Pseudomonadati</taxon>
        <taxon>Pseudomonadota</taxon>
        <taxon>Gammaproteobacteria</taxon>
        <taxon>Alteromonadales</taxon>
        <taxon>Pseudoalteromonadaceae</taxon>
        <taxon>Pseudoalteromonas</taxon>
    </lineage>
</organism>
<sequence length="53" mass="6014">MKGAQYIVTVNEGEILFPESEGVNVELDFDLSERTLITLEDNPQYMFLGKDFG</sequence>